<gene>
    <name evidence="1" type="ORF">Q5P01_018790</name>
</gene>
<keyword evidence="2" id="KW-1185">Reference proteome</keyword>
<name>A0AA88SGB7_CHASR</name>
<organism evidence="1 2">
    <name type="scientific">Channa striata</name>
    <name type="common">Snakehead murrel</name>
    <name type="synonym">Ophicephalus striatus</name>
    <dbReference type="NCBI Taxonomy" id="64152"/>
    <lineage>
        <taxon>Eukaryota</taxon>
        <taxon>Metazoa</taxon>
        <taxon>Chordata</taxon>
        <taxon>Craniata</taxon>
        <taxon>Vertebrata</taxon>
        <taxon>Euteleostomi</taxon>
        <taxon>Actinopterygii</taxon>
        <taxon>Neopterygii</taxon>
        <taxon>Teleostei</taxon>
        <taxon>Neoteleostei</taxon>
        <taxon>Acanthomorphata</taxon>
        <taxon>Anabantaria</taxon>
        <taxon>Anabantiformes</taxon>
        <taxon>Channoidei</taxon>
        <taxon>Channidae</taxon>
        <taxon>Channa</taxon>
    </lineage>
</organism>
<accession>A0AA88SGB7</accession>
<comment type="caution">
    <text evidence="1">The sequence shown here is derived from an EMBL/GenBank/DDBJ whole genome shotgun (WGS) entry which is preliminary data.</text>
</comment>
<protein>
    <submittedName>
        <fullName evidence="1">Uncharacterized protein</fullName>
    </submittedName>
</protein>
<reference evidence="1" key="1">
    <citation type="submission" date="2023-07" db="EMBL/GenBank/DDBJ databases">
        <title>Chromosome-level Genome Assembly of Striped Snakehead (Channa striata).</title>
        <authorList>
            <person name="Liu H."/>
        </authorList>
    </citation>
    <scope>NUCLEOTIDE SEQUENCE</scope>
    <source>
        <strain evidence="1">Gz</strain>
        <tissue evidence="1">Muscle</tissue>
    </source>
</reference>
<dbReference type="Proteomes" id="UP001187415">
    <property type="component" value="Unassembled WGS sequence"/>
</dbReference>
<evidence type="ECO:0000313" key="1">
    <source>
        <dbReference type="EMBL" id="KAK2830859.1"/>
    </source>
</evidence>
<sequence length="137" mass="15154">MFRLSRHTSAPHGGSLLDQLGARVSESSGLMDNTMRDLVHVMPPSVCPAQRQRTWTGTLVITFSSQQSTRNRSFGRFPGPGSDAKINGSFPSRWPFEGMFCCSKKRIPPPPGHLRNPSSGWHLCFLLRPHTCLPPIG</sequence>
<dbReference type="AlphaFoldDB" id="A0AA88SGB7"/>
<dbReference type="EMBL" id="JAUPFM010000014">
    <property type="protein sequence ID" value="KAK2830859.1"/>
    <property type="molecule type" value="Genomic_DNA"/>
</dbReference>
<evidence type="ECO:0000313" key="2">
    <source>
        <dbReference type="Proteomes" id="UP001187415"/>
    </source>
</evidence>
<proteinExistence type="predicted"/>